<dbReference type="eggNOG" id="COG2271">
    <property type="taxonomic scope" value="Bacteria"/>
</dbReference>
<feature type="transmembrane region" description="Helical" evidence="6">
    <location>
        <begin position="171"/>
        <end position="195"/>
    </location>
</feature>
<dbReference type="EMBL" id="CP001700">
    <property type="protein sequence ID" value="ACU76929.1"/>
    <property type="molecule type" value="Genomic_DNA"/>
</dbReference>
<name>C7QIM9_CATAD</name>
<gene>
    <name evidence="8" type="ordered locus">Caci_8106</name>
</gene>
<dbReference type="PANTHER" id="PTHR11662">
    <property type="entry name" value="SOLUTE CARRIER FAMILY 17"/>
    <property type="match status" value="1"/>
</dbReference>
<dbReference type="Proteomes" id="UP000000851">
    <property type="component" value="Chromosome"/>
</dbReference>
<evidence type="ECO:0000256" key="4">
    <source>
        <dbReference type="ARBA" id="ARBA00023136"/>
    </source>
</evidence>
<feature type="transmembrane region" description="Helical" evidence="6">
    <location>
        <begin position="270"/>
        <end position="291"/>
    </location>
</feature>
<comment type="subcellular location">
    <subcellularLocation>
        <location evidence="1">Cell membrane</location>
        <topology evidence="1">Multi-pass membrane protein</topology>
    </subcellularLocation>
</comment>
<dbReference type="SUPFAM" id="SSF103473">
    <property type="entry name" value="MFS general substrate transporter"/>
    <property type="match status" value="1"/>
</dbReference>
<dbReference type="PROSITE" id="PS50850">
    <property type="entry name" value="MFS"/>
    <property type="match status" value="1"/>
</dbReference>
<feature type="transmembrane region" description="Helical" evidence="6">
    <location>
        <begin position="118"/>
        <end position="144"/>
    </location>
</feature>
<dbReference type="STRING" id="479433.Caci_8106"/>
<dbReference type="InterPro" id="IPR050382">
    <property type="entry name" value="MFS_Na/Anion_cotransporter"/>
</dbReference>
<evidence type="ECO:0000313" key="8">
    <source>
        <dbReference type="EMBL" id="ACU76929.1"/>
    </source>
</evidence>
<evidence type="ECO:0000259" key="7">
    <source>
        <dbReference type="PROSITE" id="PS50850"/>
    </source>
</evidence>
<dbReference type="RefSeq" id="WP_015796654.1">
    <property type="nucleotide sequence ID" value="NC_013131.1"/>
</dbReference>
<dbReference type="GO" id="GO:0005886">
    <property type="term" value="C:plasma membrane"/>
    <property type="evidence" value="ECO:0007669"/>
    <property type="project" value="UniProtKB-SubCell"/>
</dbReference>
<dbReference type="PANTHER" id="PTHR11662:SF399">
    <property type="entry name" value="FI19708P1-RELATED"/>
    <property type="match status" value="1"/>
</dbReference>
<dbReference type="OrthoDB" id="8596007at2"/>
<feature type="region of interest" description="Disordered" evidence="5">
    <location>
        <begin position="1"/>
        <end position="20"/>
    </location>
</feature>
<keyword evidence="3 6" id="KW-1133">Transmembrane helix</keyword>
<dbReference type="AlphaFoldDB" id="C7QIM9"/>
<dbReference type="HOGENOM" id="CLU_542581_0_0_11"/>
<evidence type="ECO:0000313" key="9">
    <source>
        <dbReference type="Proteomes" id="UP000000851"/>
    </source>
</evidence>
<organism evidence="8 9">
    <name type="scientific">Catenulispora acidiphila (strain DSM 44928 / JCM 14897 / NBRC 102108 / NRRL B-24433 / ID139908)</name>
    <dbReference type="NCBI Taxonomy" id="479433"/>
    <lineage>
        <taxon>Bacteria</taxon>
        <taxon>Bacillati</taxon>
        <taxon>Actinomycetota</taxon>
        <taxon>Actinomycetes</taxon>
        <taxon>Catenulisporales</taxon>
        <taxon>Catenulisporaceae</taxon>
        <taxon>Catenulispora</taxon>
    </lineage>
</organism>
<dbReference type="KEGG" id="cai:Caci_8106"/>
<feature type="transmembrane region" description="Helical" evidence="6">
    <location>
        <begin position="79"/>
        <end position="98"/>
    </location>
</feature>
<accession>C7QIM9</accession>
<keyword evidence="2 6" id="KW-0812">Transmembrane</keyword>
<sequence>MSEVLGAQHPDAAAADGARRGTAIGSPGPLRPIFSGSYQKLWLLLLFGWLVSYADRTVTGPVVAWMIHDKGGFIGDSAHPAALGGLIGSMFFTGYMLTQYAGGRLGDRFGHREMLVLSLLWAGVLTLVSGLATGLVVFVVARVLTGLGEGVFYSNDRVLVITHTPPRRRTIGLGVAVSGLSIGLTVAIVATPYMIDWGTSAGFGARAWSMPLFLFGTFSLLVGVATWLFFRARGDRPLRLGAPLLRLIGYSVPCAAAITVLYLVSDKAGWTAWETAIGSGVLALVMIGFVVRDLKRTGKAETLLTKDLWLLYIAFIAVMWNLWFFSFWSVEIVAETAHSSLTSAALTAAFNAGAGIIGFPVGGWLADRRVRQGKGRKSLAIICAVAHTLLAVAFGVSLAVGHPSLLLLGLILFTSGLFFNALQPIVHGILGDQVPDADRGAVFGVFNLIAEIGAVASPVVSGVLRDSTGSWAPGVFTAAGIMAVSVPLYALVRERIPGAART</sequence>
<dbReference type="Pfam" id="PF07690">
    <property type="entry name" value="MFS_1"/>
    <property type="match status" value="1"/>
</dbReference>
<feature type="transmembrane region" description="Helical" evidence="6">
    <location>
        <begin position="470"/>
        <end position="492"/>
    </location>
</feature>
<dbReference type="InterPro" id="IPR011701">
    <property type="entry name" value="MFS"/>
</dbReference>
<evidence type="ECO:0000256" key="6">
    <source>
        <dbReference type="SAM" id="Phobius"/>
    </source>
</evidence>
<proteinExistence type="predicted"/>
<feature type="transmembrane region" description="Helical" evidence="6">
    <location>
        <begin position="303"/>
        <end position="324"/>
    </location>
</feature>
<feature type="transmembrane region" description="Helical" evidence="6">
    <location>
        <begin position="344"/>
        <end position="366"/>
    </location>
</feature>
<protein>
    <submittedName>
        <fullName evidence="8">Major facilitator superfamily MFS_1</fullName>
    </submittedName>
</protein>
<evidence type="ECO:0000256" key="3">
    <source>
        <dbReference type="ARBA" id="ARBA00022989"/>
    </source>
</evidence>
<reference evidence="8 9" key="1">
    <citation type="journal article" date="2009" name="Stand. Genomic Sci.">
        <title>Complete genome sequence of Catenulispora acidiphila type strain (ID 139908).</title>
        <authorList>
            <person name="Copeland A."/>
            <person name="Lapidus A."/>
            <person name="Glavina Del Rio T."/>
            <person name="Nolan M."/>
            <person name="Lucas S."/>
            <person name="Chen F."/>
            <person name="Tice H."/>
            <person name="Cheng J.F."/>
            <person name="Bruce D."/>
            <person name="Goodwin L."/>
            <person name="Pitluck S."/>
            <person name="Mikhailova N."/>
            <person name="Pati A."/>
            <person name="Ivanova N."/>
            <person name="Mavromatis K."/>
            <person name="Chen A."/>
            <person name="Palaniappan K."/>
            <person name="Chain P."/>
            <person name="Land M."/>
            <person name="Hauser L."/>
            <person name="Chang Y.J."/>
            <person name="Jeffries C.D."/>
            <person name="Chertkov O."/>
            <person name="Brettin T."/>
            <person name="Detter J.C."/>
            <person name="Han C."/>
            <person name="Ali Z."/>
            <person name="Tindall B.J."/>
            <person name="Goker M."/>
            <person name="Bristow J."/>
            <person name="Eisen J.A."/>
            <person name="Markowitz V."/>
            <person name="Hugenholtz P."/>
            <person name="Kyrpides N.C."/>
            <person name="Klenk H.P."/>
        </authorList>
    </citation>
    <scope>NUCLEOTIDE SEQUENCE [LARGE SCALE GENOMIC DNA]</scope>
    <source>
        <strain evidence="9">DSM 44928 / JCM 14897 / NBRC 102108 / NRRL B-24433 / ID139908</strain>
    </source>
</reference>
<keyword evidence="9" id="KW-1185">Reference proteome</keyword>
<dbReference type="Gene3D" id="1.20.1250.20">
    <property type="entry name" value="MFS general substrate transporter like domains"/>
    <property type="match status" value="2"/>
</dbReference>
<dbReference type="InterPro" id="IPR020846">
    <property type="entry name" value="MFS_dom"/>
</dbReference>
<dbReference type="GO" id="GO:0022857">
    <property type="term" value="F:transmembrane transporter activity"/>
    <property type="evidence" value="ECO:0007669"/>
    <property type="project" value="InterPro"/>
</dbReference>
<keyword evidence="4 6" id="KW-0472">Membrane</keyword>
<feature type="transmembrane region" description="Helical" evidence="6">
    <location>
        <begin position="378"/>
        <end position="400"/>
    </location>
</feature>
<feature type="transmembrane region" description="Helical" evidence="6">
    <location>
        <begin position="207"/>
        <end position="230"/>
    </location>
</feature>
<feature type="transmembrane region" description="Helical" evidence="6">
    <location>
        <begin position="242"/>
        <end position="264"/>
    </location>
</feature>
<evidence type="ECO:0000256" key="5">
    <source>
        <dbReference type="SAM" id="MobiDB-lite"/>
    </source>
</evidence>
<evidence type="ECO:0000256" key="1">
    <source>
        <dbReference type="ARBA" id="ARBA00004651"/>
    </source>
</evidence>
<dbReference type="InterPro" id="IPR036259">
    <property type="entry name" value="MFS_trans_sf"/>
</dbReference>
<feature type="domain" description="Major facilitator superfamily (MFS) profile" evidence="7">
    <location>
        <begin position="41"/>
        <end position="497"/>
    </location>
</feature>
<feature type="transmembrane region" description="Helical" evidence="6">
    <location>
        <begin position="442"/>
        <end position="464"/>
    </location>
</feature>
<feature type="transmembrane region" description="Helical" evidence="6">
    <location>
        <begin position="406"/>
        <end position="430"/>
    </location>
</feature>
<evidence type="ECO:0000256" key="2">
    <source>
        <dbReference type="ARBA" id="ARBA00022692"/>
    </source>
</evidence>
<dbReference type="InParanoid" id="C7QIM9"/>
<feature type="transmembrane region" description="Helical" evidence="6">
    <location>
        <begin position="41"/>
        <end position="67"/>
    </location>
</feature>